<organism evidence="2">
    <name type="scientific">Spongospora subterranea</name>
    <dbReference type="NCBI Taxonomy" id="70186"/>
    <lineage>
        <taxon>Eukaryota</taxon>
        <taxon>Sar</taxon>
        <taxon>Rhizaria</taxon>
        <taxon>Endomyxa</taxon>
        <taxon>Phytomyxea</taxon>
        <taxon>Plasmodiophorida</taxon>
        <taxon>Plasmodiophoridae</taxon>
        <taxon>Spongospora</taxon>
    </lineage>
</organism>
<sequence length="194" mass="22308">MFIVAVSLRGVPLKTFGIRLCRFRIDYELGEWSGGYIHVVADICNNRRAWRNHRLSAAFSQPRSQSIRFVLHRSDIPNPCQYPRNRQLSTIFYRLFRWKRSINVIQFFAVLSRVEHQQKSESVAEIVINGIFACAFQWLLASVGTGIVFFDEIAGITRFESAMFTVGLMSVMLGVSLLSQVHLHDDNVRISIKI</sequence>
<protein>
    <submittedName>
        <fullName evidence="2">Uncharacterized protein</fullName>
    </submittedName>
</protein>
<feature type="transmembrane region" description="Helical" evidence="1">
    <location>
        <begin position="162"/>
        <end position="183"/>
    </location>
</feature>
<evidence type="ECO:0000256" key="1">
    <source>
        <dbReference type="SAM" id="Phobius"/>
    </source>
</evidence>
<name>A0A0H5QL69_9EUKA</name>
<proteinExistence type="predicted"/>
<accession>A0A0H5QL69</accession>
<keyword evidence="1" id="KW-1133">Transmembrane helix</keyword>
<reference evidence="2" key="1">
    <citation type="submission" date="2015-04" db="EMBL/GenBank/DDBJ databases">
        <title>The genome sequence of the plant pathogenic Rhizarian Plasmodiophora brassicae reveals insights in its biotrophic life cycle and the origin of chitin synthesis.</title>
        <authorList>
            <person name="Schwelm A."/>
            <person name="Fogelqvist J."/>
            <person name="Knaust A."/>
            <person name="Julke S."/>
            <person name="Lilja T."/>
            <person name="Dhandapani V."/>
            <person name="Bonilla-Rosso G."/>
            <person name="Karlsson M."/>
            <person name="Shevchenko A."/>
            <person name="Choi S.R."/>
            <person name="Kim H.G."/>
            <person name="Park J.Y."/>
            <person name="Lim Y.P."/>
            <person name="Ludwig-Muller J."/>
            <person name="Dixelius C."/>
        </authorList>
    </citation>
    <scope>NUCLEOTIDE SEQUENCE</scope>
    <source>
        <tissue evidence="2">Potato root galls</tissue>
    </source>
</reference>
<feature type="transmembrane region" description="Helical" evidence="1">
    <location>
        <begin position="126"/>
        <end position="150"/>
    </location>
</feature>
<dbReference type="AlphaFoldDB" id="A0A0H5QL69"/>
<keyword evidence="1" id="KW-0472">Membrane</keyword>
<keyword evidence="1" id="KW-0812">Transmembrane</keyword>
<evidence type="ECO:0000313" key="2">
    <source>
        <dbReference type="EMBL" id="CRZ02865.1"/>
    </source>
</evidence>
<dbReference type="EMBL" id="HACM01002423">
    <property type="protein sequence ID" value="CRZ02865.1"/>
    <property type="molecule type" value="Transcribed_RNA"/>
</dbReference>